<evidence type="ECO:0000313" key="2">
    <source>
        <dbReference type="Proteomes" id="UP000593579"/>
    </source>
</evidence>
<dbReference type="AlphaFoldDB" id="A0A7J9CLT0"/>
<gene>
    <name evidence="1" type="ORF">Gogos_003398</name>
</gene>
<dbReference type="EMBL" id="JABEZY010000011">
    <property type="protein sequence ID" value="MBA0749473.1"/>
    <property type="molecule type" value="Genomic_DNA"/>
</dbReference>
<sequence>MWRLRLASLPGICLYRQRKGWLSVILCTRVIITRRRFEKYRTLGTKSTE</sequence>
<keyword evidence="2" id="KW-1185">Reference proteome</keyword>
<organism evidence="1 2">
    <name type="scientific">Gossypium gossypioides</name>
    <name type="common">Mexican cotton</name>
    <name type="synonym">Selera gossypioides</name>
    <dbReference type="NCBI Taxonomy" id="34282"/>
    <lineage>
        <taxon>Eukaryota</taxon>
        <taxon>Viridiplantae</taxon>
        <taxon>Streptophyta</taxon>
        <taxon>Embryophyta</taxon>
        <taxon>Tracheophyta</taxon>
        <taxon>Spermatophyta</taxon>
        <taxon>Magnoliopsida</taxon>
        <taxon>eudicotyledons</taxon>
        <taxon>Gunneridae</taxon>
        <taxon>Pentapetalae</taxon>
        <taxon>rosids</taxon>
        <taxon>malvids</taxon>
        <taxon>Malvales</taxon>
        <taxon>Malvaceae</taxon>
        <taxon>Malvoideae</taxon>
        <taxon>Gossypium</taxon>
    </lineage>
</organism>
<accession>A0A7J9CLT0</accession>
<comment type="caution">
    <text evidence="1">The sequence shown here is derived from an EMBL/GenBank/DDBJ whole genome shotgun (WGS) entry which is preliminary data.</text>
</comment>
<name>A0A7J9CLT0_GOSGO</name>
<reference evidence="1 2" key="1">
    <citation type="journal article" date="2019" name="Genome Biol. Evol.">
        <title>Insights into the evolution of the New World diploid cottons (Gossypium, subgenus Houzingenia) based on genome sequencing.</title>
        <authorList>
            <person name="Grover C.E."/>
            <person name="Arick M.A. 2nd"/>
            <person name="Thrash A."/>
            <person name="Conover J.L."/>
            <person name="Sanders W.S."/>
            <person name="Peterson D.G."/>
            <person name="Frelichowski J.E."/>
            <person name="Scheffler J.A."/>
            <person name="Scheffler B.E."/>
            <person name="Wendel J.F."/>
        </authorList>
    </citation>
    <scope>NUCLEOTIDE SEQUENCE [LARGE SCALE GENOMIC DNA]</scope>
    <source>
        <strain evidence="1">5</strain>
        <tissue evidence="1">Leaf</tissue>
    </source>
</reference>
<evidence type="ECO:0000313" key="1">
    <source>
        <dbReference type="EMBL" id="MBA0749473.1"/>
    </source>
</evidence>
<proteinExistence type="predicted"/>
<dbReference type="Proteomes" id="UP000593579">
    <property type="component" value="Unassembled WGS sequence"/>
</dbReference>
<protein>
    <submittedName>
        <fullName evidence="1">Uncharacterized protein</fullName>
    </submittedName>
</protein>